<keyword evidence="4 5" id="KW-0687">Ribonucleoprotein</keyword>
<name>A0A554JA15_9BACT</name>
<evidence type="ECO:0000256" key="2">
    <source>
        <dbReference type="ARBA" id="ARBA00022884"/>
    </source>
</evidence>
<dbReference type="NCBIfam" id="TIGR00731">
    <property type="entry name" value="bL25_bact_ctc"/>
    <property type="match status" value="1"/>
</dbReference>
<organism evidence="9 10">
    <name type="scientific">Candidatus Doudnabacteria bacterium Gr01-1014_77</name>
    <dbReference type="NCBI Taxonomy" id="2017133"/>
    <lineage>
        <taxon>Bacteria</taxon>
        <taxon>Candidatus Doudnaibacteriota</taxon>
    </lineage>
</organism>
<dbReference type="GO" id="GO:0008097">
    <property type="term" value="F:5S rRNA binding"/>
    <property type="evidence" value="ECO:0007669"/>
    <property type="project" value="InterPro"/>
</dbReference>
<protein>
    <recommendedName>
        <fullName evidence="5">Large ribosomal subunit protein bL25</fullName>
    </recommendedName>
    <alternativeName>
        <fullName evidence="5">General stress protein CTC</fullName>
    </alternativeName>
</protein>
<dbReference type="Pfam" id="PF14693">
    <property type="entry name" value="Ribosomal_TL5_C"/>
    <property type="match status" value="1"/>
</dbReference>
<dbReference type="Gene3D" id="2.40.240.10">
    <property type="entry name" value="Ribosomal Protein L25, Chain P"/>
    <property type="match status" value="1"/>
</dbReference>
<dbReference type="AlphaFoldDB" id="A0A554JA15"/>
<evidence type="ECO:0000256" key="1">
    <source>
        <dbReference type="ARBA" id="ARBA00022730"/>
    </source>
</evidence>
<gene>
    <name evidence="5" type="primary">rplY</name>
    <name evidence="5" type="synonym">ctc</name>
    <name evidence="9" type="ORF">G01um101477_581</name>
</gene>
<evidence type="ECO:0000256" key="4">
    <source>
        <dbReference type="ARBA" id="ARBA00023274"/>
    </source>
</evidence>
<evidence type="ECO:0000256" key="3">
    <source>
        <dbReference type="ARBA" id="ARBA00022980"/>
    </source>
</evidence>
<dbReference type="Proteomes" id="UP000319613">
    <property type="component" value="Unassembled WGS sequence"/>
</dbReference>
<dbReference type="InterPro" id="IPR020057">
    <property type="entry name" value="Ribosomal_bL25_b-dom"/>
</dbReference>
<dbReference type="PANTHER" id="PTHR33284">
    <property type="entry name" value="RIBOSOMAL PROTEIN L25/GLN-TRNA SYNTHETASE, ANTI-CODON-BINDING DOMAIN-CONTAINING PROTEIN"/>
    <property type="match status" value="1"/>
</dbReference>
<dbReference type="SUPFAM" id="SSF50715">
    <property type="entry name" value="Ribosomal protein L25-like"/>
    <property type="match status" value="1"/>
</dbReference>
<keyword evidence="3 5" id="KW-0689">Ribosomal protein</keyword>
<dbReference type="GO" id="GO:0006412">
    <property type="term" value="P:translation"/>
    <property type="evidence" value="ECO:0007669"/>
    <property type="project" value="UniProtKB-UniRule"/>
</dbReference>
<dbReference type="InterPro" id="IPR029751">
    <property type="entry name" value="Ribosomal_L25_dom"/>
</dbReference>
<feature type="domain" description="Large ribosomal subunit protein bL25 L25" evidence="7">
    <location>
        <begin position="6"/>
        <end position="89"/>
    </location>
</feature>
<dbReference type="InterPro" id="IPR020930">
    <property type="entry name" value="Ribosomal_uL5_bac-type"/>
</dbReference>
<dbReference type="InterPro" id="IPR037121">
    <property type="entry name" value="Ribosomal_bL25_C"/>
</dbReference>
<comment type="caution">
    <text evidence="9">The sequence shown here is derived from an EMBL/GenBank/DDBJ whole genome shotgun (WGS) entry which is preliminary data.</text>
</comment>
<sequence>MEKIELQAQARPETPVEKLRKQGFMPAVVYGHNKKTEHLALLLSAFEKVFRKAGESTLINLVIDGQPRNVIIHDTQRHYLTGKFEHADFYEVSMTEKLKATVALEFVGVSKAVKENGGILVTVLDEVEVECLPADLPHNIVVDISVLNAFEDSVHVSDLKVDSKVQILTDKDDVVVKVSPPRTVEVDLSAPVVEDVSKVEGAAEAKPEATETPEAKE</sequence>
<dbReference type="InterPro" id="IPR011035">
    <property type="entry name" value="Ribosomal_bL25/Gln-tRNA_synth"/>
</dbReference>
<evidence type="ECO:0000259" key="7">
    <source>
        <dbReference type="Pfam" id="PF01386"/>
    </source>
</evidence>
<evidence type="ECO:0000313" key="10">
    <source>
        <dbReference type="Proteomes" id="UP000319613"/>
    </source>
</evidence>
<feature type="region of interest" description="Disordered" evidence="6">
    <location>
        <begin position="197"/>
        <end position="217"/>
    </location>
</feature>
<dbReference type="PANTHER" id="PTHR33284:SF1">
    <property type="entry name" value="RIBOSOMAL PROTEIN L25_GLN-TRNA SYNTHETASE, ANTI-CODON-BINDING DOMAIN-CONTAINING PROTEIN"/>
    <property type="match status" value="1"/>
</dbReference>
<evidence type="ECO:0000256" key="6">
    <source>
        <dbReference type="SAM" id="MobiDB-lite"/>
    </source>
</evidence>
<feature type="domain" description="Large ribosomal subunit protein bL25 beta" evidence="8">
    <location>
        <begin position="97"/>
        <end position="182"/>
    </location>
</feature>
<dbReference type="Pfam" id="PF01386">
    <property type="entry name" value="Ribosomal_L25p"/>
    <property type="match status" value="1"/>
</dbReference>
<dbReference type="CDD" id="cd00495">
    <property type="entry name" value="Ribosomal_L25_TL5_CTC"/>
    <property type="match status" value="1"/>
</dbReference>
<keyword evidence="2 5" id="KW-0694">RNA-binding</keyword>
<dbReference type="GO" id="GO:0022625">
    <property type="term" value="C:cytosolic large ribosomal subunit"/>
    <property type="evidence" value="ECO:0007669"/>
    <property type="project" value="TreeGrafter"/>
</dbReference>
<comment type="similarity">
    <text evidence="5">Belongs to the bacterial ribosomal protein bL25 family. CTC subfamily.</text>
</comment>
<evidence type="ECO:0000259" key="8">
    <source>
        <dbReference type="Pfam" id="PF14693"/>
    </source>
</evidence>
<reference evidence="9 10" key="1">
    <citation type="submission" date="2017-07" db="EMBL/GenBank/DDBJ databases">
        <title>Mechanisms for carbon and nitrogen cycling indicate functional differentiation within the Candidate Phyla Radiation.</title>
        <authorList>
            <person name="Danczak R.E."/>
            <person name="Johnston M.D."/>
            <person name="Kenah C."/>
            <person name="Slattery M."/>
            <person name="Wrighton K.C."/>
            <person name="Wilkins M.J."/>
        </authorList>
    </citation>
    <scope>NUCLEOTIDE SEQUENCE [LARGE SCALE GENOMIC DNA]</scope>
    <source>
        <strain evidence="9">Gr01-1014_77</strain>
    </source>
</reference>
<dbReference type="Gene3D" id="2.170.120.20">
    <property type="entry name" value="Ribosomal protein L25, beta domain"/>
    <property type="match status" value="1"/>
</dbReference>
<comment type="subunit">
    <text evidence="5">Part of the 50S ribosomal subunit; part of the 5S rRNA/L5/L18/L25 subcomplex. Contacts the 5S rRNA. Binds to the 5S rRNA independently of L5 and L18.</text>
</comment>
<keyword evidence="1 5" id="KW-0699">rRNA-binding</keyword>
<dbReference type="InterPro" id="IPR001021">
    <property type="entry name" value="Ribosomal_bL25_long"/>
</dbReference>
<dbReference type="HAMAP" id="MF_01334">
    <property type="entry name" value="Ribosomal_bL25_CTC"/>
    <property type="match status" value="1"/>
</dbReference>
<dbReference type="GO" id="GO:0003735">
    <property type="term" value="F:structural constituent of ribosome"/>
    <property type="evidence" value="ECO:0007669"/>
    <property type="project" value="InterPro"/>
</dbReference>
<comment type="function">
    <text evidence="5">This is one of the proteins that binds to the 5S RNA in the ribosome where it forms part of the central protuberance.</text>
</comment>
<proteinExistence type="inferred from homology"/>
<dbReference type="EMBL" id="VMFF01000061">
    <property type="protein sequence ID" value="TSC65193.1"/>
    <property type="molecule type" value="Genomic_DNA"/>
</dbReference>
<dbReference type="InterPro" id="IPR020056">
    <property type="entry name" value="Rbsml_bL25/Gln-tRNA_synth_N"/>
</dbReference>
<evidence type="ECO:0000256" key="5">
    <source>
        <dbReference type="HAMAP-Rule" id="MF_01334"/>
    </source>
</evidence>
<evidence type="ECO:0000313" key="9">
    <source>
        <dbReference type="EMBL" id="TSC65193.1"/>
    </source>
</evidence>
<accession>A0A554JA15</accession>